<dbReference type="RefSeq" id="WP_274995050.1">
    <property type="nucleotide sequence ID" value="NZ_JAJQQP010000008.1"/>
</dbReference>
<feature type="domain" description="Glycosyltransferase subfamily 4-like N-terminal" evidence="3">
    <location>
        <begin position="3"/>
        <end position="164"/>
    </location>
</feature>
<comment type="caution">
    <text evidence="4">The sequence shown here is derived from an EMBL/GenBank/DDBJ whole genome shotgun (WGS) entry which is preliminary data.</text>
</comment>
<evidence type="ECO:0000313" key="4">
    <source>
        <dbReference type="EMBL" id="MDR7383814.1"/>
    </source>
</evidence>
<dbReference type="PANTHER" id="PTHR12526">
    <property type="entry name" value="GLYCOSYLTRANSFERASE"/>
    <property type="match status" value="1"/>
</dbReference>
<accession>A0ABU2CR63</accession>
<dbReference type="PANTHER" id="PTHR12526:SF600">
    <property type="entry name" value="GLYCOSYL TRANSFERASE GROUP 1"/>
    <property type="match status" value="1"/>
</dbReference>
<dbReference type="Pfam" id="PF13692">
    <property type="entry name" value="Glyco_trans_1_4"/>
    <property type="match status" value="1"/>
</dbReference>
<dbReference type="EMBL" id="JAVDYE010000001">
    <property type="protein sequence ID" value="MDR7383814.1"/>
    <property type="molecule type" value="Genomic_DNA"/>
</dbReference>
<dbReference type="SUPFAM" id="SSF53756">
    <property type="entry name" value="UDP-Glycosyltransferase/glycogen phosphorylase"/>
    <property type="match status" value="1"/>
</dbReference>
<dbReference type="CDD" id="cd03801">
    <property type="entry name" value="GT4_PimA-like"/>
    <property type="match status" value="1"/>
</dbReference>
<gene>
    <name evidence="4" type="ORF">J2S48_003329</name>
</gene>
<dbReference type="InterPro" id="IPR028098">
    <property type="entry name" value="Glyco_trans_4-like_N"/>
</dbReference>
<protein>
    <submittedName>
        <fullName evidence="4">Glycosyltransferase involved in cell wall biosynthesis</fullName>
    </submittedName>
</protein>
<keyword evidence="2" id="KW-0808">Transferase</keyword>
<dbReference type="Pfam" id="PF13439">
    <property type="entry name" value="Glyco_transf_4"/>
    <property type="match status" value="1"/>
</dbReference>
<evidence type="ECO:0000256" key="1">
    <source>
        <dbReference type="ARBA" id="ARBA00022676"/>
    </source>
</evidence>
<evidence type="ECO:0000259" key="3">
    <source>
        <dbReference type="Pfam" id="PF13439"/>
    </source>
</evidence>
<dbReference type="Gene3D" id="3.40.50.2000">
    <property type="entry name" value="Glycogen Phosphorylase B"/>
    <property type="match status" value="2"/>
</dbReference>
<sequence>MNAGTRVTLVWLEGAAESAAAGVHLDGTLRRLAALGIRPDRVVARRGRSGGRFSRLARLLLDSVRQPRRGVVVVRWHPFALPALVAARLRGGASVVCAQGVLAEVEAVHPWIGRSRLMRWLALRPLVVADRVVAPSAGIARWVVQVTGRPAHEVTVLENGADVALFAAARRDPEQPPYGVFVGNLAPWQGIGDLVSAVRQVAWPDGLRLVVVGDGVEREQVLEARDAGVEWRGTLDRADVARVLGGATLAFATRGAVTASAQGTSPFKVIEAAAAGLPVVATDVPGQAEVVRDLGNGVVVPPGDPAALAAAVARLIADDGYRDRLRQSAVERVAAYDWTAGSERLGAVVDAAARAVGRARWGLGRPADSTTEGLVDTR</sequence>
<evidence type="ECO:0000313" key="5">
    <source>
        <dbReference type="Proteomes" id="UP001183585"/>
    </source>
</evidence>
<reference evidence="4 5" key="1">
    <citation type="submission" date="2023-07" db="EMBL/GenBank/DDBJ databases">
        <title>Sequencing the genomes of 1000 actinobacteria strains.</title>
        <authorList>
            <person name="Klenk H.-P."/>
        </authorList>
    </citation>
    <scope>NUCLEOTIDE SEQUENCE [LARGE SCALE GENOMIC DNA]</scope>
    <source>
        <strain evidence="4 5">DSM 45554</strain>
    </source>
</reference>
<dbReference type="Proteomes" id="UP001183585">
    <property type="component" value="Unassembled WGS sequence"/>
</dbReference>
<name>A0ABU2CR63_9MICO</name>
<keyword evidence="1" id="KW-0328">Glycosyltransferase</keyword>
<evidence type="ECO:0000256" key="2">
    <source>
        <dbReference type="ARBA" id="ARBA00022679"/>
    </source>
</evidence>
<keyword evidence="5" id="KW-1185">Reference proteome</keyword>
<organism evidence="4 5">
    <name type="scientific">Promicromonospora iranensis</name>
    <dbReference type="NCBI Taxonomy" id="1105144"/>
    <lineage>
        <taxon>Bacteria</taxon>
        <taxon>Bacillati</taxon>
        <taxon>Actinomycetota</taxon>
        <taxon>Actinomycetes</taxon>
        <taxon>Micrococcales</taxon>
        <taxon>Promicromonosporaceae</taxon>
        <taxon>Promicromonospora</taxon>
    </lineage>
</organism>
<proteinExistence type="predicted"/>